<accession>A0A7Y0SJZ1</accession>
<feature type="domain" description="Type II/III secretion system secretin-like" evidence="2">
    <location>
        <begin position="2"/>
        <end position="53"/>
    </location>
</feature>
<sequence>VVVIGGLMKQQNRELVSKVPFLGDVPALGHLFRNVNNVTEKTELVILLKPTVVGVTSWQKELERSRDLLQEWFPDAQ</sequence>
<dbReference type="GO" id="GO:0015627">
    <property type="term" value="C:type II protein secretion system complex"/>
    <property type="evidence" value="ECO:0007669"/>
    <property type="project" value="TreeGrafter"/>
</dbReference>
<gene>
    <name evidence="3" type="ORF">HKB16_17015</name>
</gene>
<dbReference type="Proteomes" id="UP000518904">
    <property type="component" value="Unassembled WGS sequence"/>
</dbReference>
<name>A0A7Y0SJZ1_VIBPH</name>
<feature type="non-terminal residue" evidence="3">
    <location>
        <position position="1"/>
    </location>
</feature>
<dbReference type="EMBL" id="JABCLB010001886">
    <property type="protein sequence ID" value="NMU84572.1"/>
    <property type="molecule type" value="Genomic_DNA"/>
</dbReference>
<protein>
    <submittedName>
        <fullName evidence="3">Pilus (MSHA type) biogenesis protein MshL</fullName>
    </submittedName>
</protein>
<evidence type="ECO:0000259" key="2">
    <source>
        <dbReference type="Pfam" id="PF00263"/>
    </source>
</evidence>
<proteinExistence type="inferred from homology"/>
<reference evidence="3 4" key="1">
    <citation type="submission" date="2020-04" db="EMBL/GenBank/DDBJ databases">
        <title>Whole-genome sequencing of Vibrio spp. from China reveals different genetic environments of blaCTX-M-14 among diverse lineages.</title>
        <authorList>
            <person name="Zheng Z."/>
            <person name="Ye L."/>
            <person name="Chen S."/>
        </authorList>
    </citation>
    <scope>NUCLEOTIDE SEQUENCE [LARGE SCALE GENOMIC DNA]</scope>
    <source>
        <strain evidence="3 4">Vb0551</strain>
    </source>
</reference>
<evidence type="ECO:0000256" key="1">
    <source>
        <dbReference type="RuleBase" id="RU004003"/>
    </source>
</evidence>
<dbReference type="AlphaFoldDB" id="A0A7Y0SJZ1"/>
<evidence type="ECO:0000313" key="3">
    <source>
        <dbReference type="EMBL" id="NMU84572.1"/>
    </source>
</evidence>
<dbReference type="InterPro" id="IPR004846">
    <property type="entry name" value="T2SS/T3SS_dom"/>
</dbReference>
<comment type="similarity">
    <text evidence="1">Belongs to the bacterial secretin family.</text>
</comment>
<organism evidence="3 4">
    <name type="scientific">Vibrio parahaemolyticus</name>
    <dbReference type="NCBI Taxonomy" id="670"/>
    <lineage>
        <taxon>Bacteria</taxon>
        <taxon>Pseudomonadati</taxon>
        <taxon>Pseudomonadota</taxon>
        <taxon>Gammaproteobacteria</taxon>
        <taxon>Vibrionales</taxon>
        <taxon>Vibrionaceae</taxon>
        <taxon>Vibrio</taxon>
    </lineage>
</organism>
<evidence type="ECO:0000313" key="4">
    <source>
        <dbReference type="Proteomes" id="UP000518904"/>
    </source>
</evidence>
<dbReference type="PANTHER" id="PTHR30332:SF17">
    <property type="entry name" value="TYPE IV PILIATION SYSTEM PROTEIN DR_0774-RELATED"/>
    <property type="match status" value="1"/>
</dbReference>
<dbReference type="InterPro" id="IPR050810">
    <property type="entry name" value="Bact_Secretion_Sys_Channel"/>
</dbReference>
<dbReference type="InterPro" id="IPR001775">
    <property type="entry name" value="GspD/PilQ"/>
</dbReference>
<dbReference type="GO" id="GO:0009306">
    <property type="term" value="P:protein secretion"/>
    <property type="evidence" value="ECO:0007669"/>
    <property type="project" value="InterPro"/>
</dbReference>
<dbReference type="PRINTS" id="PR00811">
    <property type="entry name" value="BCTERIALGSPD"/>
</dbReference>
<comment type="caution">
    <text evidence="3">The sequence shown here is derived from an EMBL/GenBank/DDBJ whole genome shotgun (WGS) entry which is preliminary data.</text>
</comment>
<dbReference type="Pfam" id="PF00263">
    <property type="entry name" value="Secretin"/>
    <property type="match status" value="1"/>
</dbReference>
<dbReference type="PANTHER" id="PTHR30332">
    <property type="entry name" value="PROBABLE GENERAL SECRETION PATHWAY PROTEIN D"/>
    <property type="match status" value="1"/>
</dbReference>